<dbReference type="InterPro" id="IPR038604">
    <property type="entry name" value="HopJ_sf"/>
</dbReference>
<gene>
    <name evidence="1" type="ORF">O1D97_14765</name>
</gene>
<proteinExistence type="predicted"/>
<dbReference type="EMBL" id="JAPUBN010000019">
    <property type="protein sequence ID" value="MCZ2722836.1"/>
    <property type="molecule type" value="Genomic_DNA"/>
</dbReference>
<dbReference type="Gene3D" id="3.20.160.10">
    <property type="entry name" value="vpa0580 domain like"/>
    <property type="match status" value="1"/>
</dbReference>
<accession>A0ABT4JX88</accession>
<comment type="caution">
    <text evidence="1">The sequence shown here is derived from an EMBL/GenBank/DDBJ whole genome shotgun (WGS) entry which is preliminary data.</text>
</comment>
<name>A0ABT4JX88_9GAMM</name>
<evidence type="ECO:0000313" key="2">
    <source>
        <dbReference type="Proteomes" id="UP001149719"/>
    </source>
</evidence>
<reference evidence="1" key="1">
    <citation type="submission" date="2022-12" db="EMBL/GenBank/DDBJ databases">
        <title>Marinomonas 15G1-11 sp. nov, isolated from marine algae.</title>
        <authorList>
            <person name="Butt M."/>
            <person name="Choi D.G."/>
            <person name="Kim J.M."/>
            <person name="Lee J.K."/>
            <person name="Baek J.H."/>
            <person name="Jeon C.O."/>
        </authorList>
    </citation>
    <scope>NUCLEOTIDE SEQUENCE</scope>
    <source>
        <strain evidence="1">15G1-11</strain>
    </source>
</reference>
<evidence type="ECO:0000313" key="1">
    <source>
        <dbReference type="EMBL" id="MCZ2722836.1"/>
    </source>
</evidence>
<keyword evidence="2" id="KW-1185">Reference proteome</keyword>
<dbReference type="InterPro" id="IPR014984">
    <property type="entry name" value="HopJ"/>
</dbReference>
<dbReference type="Pfam" id="PF08888">
    <property type="entry name" value="HopJ"/>
    <property type="match status" value="1"/>
</dbReference>
<dbReference type="Proteomes" id="UP001149719">
    <property type="component" value="Unassembled WGS sequence"/>
</dbReference>
<organism evidence="1 2">
    <name type="scientific">Marinomonas phaeophyticola</name>
    <dbReference type="NCBI Taxonomy" id="3004091"/>
    <lineage>
        <taxon>Bacteria</taxon>
        <taxon>Pseudomonadati</taxon>
        <taxon>Pseudomonadota</taxon>
        <taxon>Gammaproteobacteria</taxon>
        <taxon>Oceanospirillales</taxon>
        <taxon>Oceanospirillaceae</taxon>
        <taxon>Marinomonas</taxon>
    </lineage>
</organism>
<dbReference type="RefSeq" id="WP_269126797.1">
    <property type="nucleotide sequence ID" value="NZ_JAPUBN010000019.1"/>
</dbReference>
<protein>
    <submittedName>
        <fullName evidence="1">HopJ type III effector protein</fullName>
    </submittedName>
</protein>
<sequence length="116" mass="13221">MLTTDSLIELLKSNPEQVSFNQSISTIDKEYDFVETKFVNGSQINEAGKNNGSCKILAFAMLNQLSQQETLHLFGDYYRKDVLEHPLEQDHQNIRQFIEGGWDAVQFEAIALTPKP</sequence>